<dbReference type="PANTHER" id="PTHR46648">
    <property type="entry name" value="HIT FAMILY PROTEIN 1"/>
    <property type="match status" value="1"/>
</dbReference>
<dbReference type="AlphaFoldDB" id="A0A7X6K676"/>
<comment type="caution">
    <text evidence="5">The sequence shown here is derived from an EMBL/GenBank/DDBJ whole genome shotgun (WGS) entry which is preliminary data.</text>
</comment>
<dbReference type="InterPro" id="IPR011146">
    <property type="entry name" value="HIT-like"/>
</dbReference>
<feature type="active site" description="Tele-AMP-histidine intermediate" evidence="1">
    <location>
        <position position="93"/>
    </location>
</feature>
<reference evidence="5 6" key="1">
    <citation type="submission" date="2020-04" db="EMBL/GenBank/DDBJ databases">
        <title>Arthrobacter sp. nov.</title>
        <authorList>
            <person name="Liu S."/>
        </authorList>
    </citation>
    <scope>NUCLEOTIDE SEQUENCE [LARGE SCALE GENOMIC DNA]</scope>
    <source>
        <strain evidence="5 6">E918</strain>
    </source>
</reference>
<dbReference type="Proteomes" id="UP000544090">
    <property type="component" value="Unassembled WGS sequence"/>
</dbReference>
<evidence type="ECO:0000256" key="2">
    <source>
        <dbReference type="PIRSR" id="PIRSR601310-3"/>
    </source>
</evidence>
<dbReference type="EMBL" id="JAAZSQ010000006">
    <property type="protein sequence ID" value="NKX54533.1"/>
    <property type="molecule type" value="Genomic_DNA"/>
</dbReference>
<keyword evidence="6" id="KW-1185">Reference proteome</keyword>
<dbReference type="InterPro" id="IPR001310">
    <property type="entry name" value="Histidine_triad_HIT"/>
</dbReference>
<evidence type="ECO:0000313" key="5">
    <source>
        <dbReference type="EMBL" id="NKX54533.1"/>
    </source>
</evidence>
<evidence type="ECO:0000256" key="1">
    <source>
        <dbReference type="PIRSR" id="PIRSR601310-1"/>
    </source>
</evidence>
<protein>
    <submittedName>
        <fullName evidence="5">HIT family protein</fullName>
    </submittedName>
</protein>
<evidence type="ECO:0000256" key="3">
    <source>
        <dbReference type="PROSITE-ProRule" id="PRU00464"/>
    </source>
</evidence>
<dbReference type="InterPro" id="IPR036265">
    <property type="entry name" value="HIT-like_sf"/>
</dbReference>
<name>A0A7X6K676_9MICC</name>
<dbReference type="PRINTS" id="PR00332">
    <property type="entry name" value="HISTRIAD"/>
</dbReference>
<evidence type="ECO:0000259" key="4">
    <source>
        <dbReference type="PROSITE" id="PS51084"/>
    </source>
</evidence>
<organism evidence="5 6">
    <name type="scientific">Arthrobacter mobilis</name>
    <dbReference type="NCBI Taxonomy" id="2724944"/>
    <lineage>
        <taxon>Bacteria</taxon>
        <taxon>Bacillati</taxon>
        <taxon>Actinomycetota</taxon>
        <taxon>Actinomycetes</taxon>
        <taxon>Micrococcales</taxon>
        <taxon>Micrococcaceae</taxon>
        <taxon>Arthrobacter</taxon>
    </lineage>
</organism>
<gene>
    <name evidence="5" type="ORF">HGG74_08265</name>
</gene>
<dbReference type="GO" id="GO:0009117">
    <property type="term" value="P:nucleotide metabolic process"/>
    <property type="evidence" value="ECO:0007669"/>
    <property type="project" value="TreeGrafter"/>
</dbReference>
<accession>A0A7X6K676</accession>
<feature type="short sequence motif" description="Histidine triad motif" evidence="2 3">
    <location>
        <begin position="91"/>
        <end position="95"/>
    </location>
</feature>
<proteinExistence type="predicted"/>
<dbReference type="Pfam" id="PF01230">
    <property type="entry name" value="HIT"/>
    <property type="match status" value="1"/>
</dbReference>
<dbReference type="RefSeq" id="WP_168485880.1">
    <property type="nucleotide sequence ID" value="NZ_JAAZSQ010000006.1"/>
</dbReference>
<dbReference type="PROSITE" id="PS51084">
    <property type="entry name" value="HIT_2"/>
    <property type="match status" value="1"/>
</dbReference>
<sequence length="142" mass="15529">MSTLFTKIIEGQIPGRFVWKDPDVVAFLSIGPLADGHTLVVPRQEVDRWTDAPAELLAKLTAVAQRIGKAQVEAFGSARAGLIIAGFEVHHLHLHVWPSNSEAEYDFKRAQRNPDPAVMEASAEKIRVALRAAGHGEFVPEA</sequence>
<dbReference type="PANTHER" id="PTHR46648:SF1">
    <property type="entry name" value="ADENOSINE 5'-MONOPHOSPHORAMIDASE HNT1"/>
    <property type="match status" value="1"/>
</dbReference>
<dbReference type="GO" id="GO:0003824">
    <property type="term" value="F:catalytic activity"/>
    <property type="evidence" value="ECO:0007669"/>
    <property type="project" value="InterPro"/>
</dbReference>
<evidence type="ECO:0000313" key="6">
    <source>
        <dbReference type="Proteomes" id="UP000544090"/>
    </source>
</evidence>
<dbReference type="Gene3D" id="3.30.428.10">
    <property type="entry name" value="HIT-like"/>
    <property type="match status" value="1"/>
</dbReference>
<dbReference type="SUPFAM" id="SSF54197">
    <property type="entry name" value="HIT-like"/>
    <property type="match status" value="1"/>
</dbReference>
<feature type="domain" description="HIT" evidence="4">
    <location>
        <begin position="4"/>
        <end position="107"/>
    </location>
</feature>